<name>L2GVK8_VAVCU</name>
<dbReference type="Proteomes" id="UP000011081">
    <property type="component" value="Unassembled WGS sequence"/>
</dbReference>
<gene>
    <name evidence="1" type="ORF">VCUG_01334</name>
</gene>
<evidence type="ECO:0000313" key="2">
    <source>
        <dbReference type="Proteomes" id="UP000011081"/>
    </source>
</evidence>
<dbReference type="GeneID" id="19879213"/>
<evidence type="ECO:0000313" key="1">
    <source>
        <dbReference type="EMBL" id="ELA47145.1"/>
    </source>
</evidence>
<reference evidence="2" key="1">
    <citation type="submission" date="2011-03" db="EMBL/GenBank/DDBJ databases">
        <title>The genome sequence of Vavraia culicis strain floridensis.</title>
        <authorList>
            <consortium name="The Broad Institute Genome Sequencing Platform"/>
            <person name="Cuomo C."/>
            <person name="Becnel J."/>
            <person name="Sanscrainte N."/>
            <person name="Young S.K."/>
            <person name="Zeng Q."/>
            <person name="Gargeya S."/>
            <person name="Fitzgerald M."/>
            <person name="Haas B."/>
            <person name="Abouelleil A."/>
            <person name="Alvarado L."/>
            <person name="Arachchi H.M."/>
            <person name="Berlin A."/>
            <person name="Chapman S.B."/>
            <person name="Gearin G."/>
            <person name="Goldberg J."/>
            <person name="Griggs A."/>
            <person name="Gujja S."/>
            <person name="Hansen M."/>
            <person name="Heiman D."/>
            <person name="Howarth C."/>
            <person name="Larimer J."/>
            <person name="Lui A."/>
            <person name="MacDonald P.J.P."/>
            <person name="McCowen C."/>
            <person name="Montmayeur A."/>
            <person name="Murphy C."/>
            <person name="Neiman D."/>
            <person name="Pearson M."/>
            <person name="Priest M."/>
            <person name="Roberts A."/>
            <person name="Saif S."/>
            <person name="Shea T."/>
            <person name="Sisk P."/>
            <person name="Stolte C."/>
            <person name="Sykes S."/>
            <person name="Wortman J."/>
            <person name="Nusbaum C."/>
            <person name="Birren B."/>
        </authorList>
    </citation>
    <scope>NUCLEOTIDE SEQUENCE [LARGE SCALE GENOMIC DNA]</scope>
    <source>
        <strain evidence="2">floridensis</strain>
    </source>
</reference>
<protein>
    <submittedName>
        <fullName evidence="1">Uncharacterized protein</fullName>
    </submittedName>
</protein>
<dbReference type="InParanoid" id="L2GVK8"/>
<dbReference type="VEuPathDB" id="MicrosporidiaDB:VCUG_01334"/>
<sequence length="216" mass="24787">MYILCILVGIGAITEKHVDQILNDVAEKVQVIHQQVELVTSSIPAMKRIRRGFNAMPKSVCTSKNLFSFHFDIFQASCIDLDEYFLAFEYFLGFLPYLVGIVKMSGINKEKIDNTINLKAMKRHMKDKMTFKEYISVTYSDTEKLKRFQAHLLESLKKIRSIITNFDYLYKRVENGVTVDLCLLKALNTNHSCVDCAPLPSTSKIFSEIKIAEIEI</sequence>
<dbReference type="RefSeq" id="XP_008074353.1">
    <property type="nucleotide sequence ID" value="XM_008076162.1"/>
</dbReference>
<dbReference type="HOGENOM" id="CLU_1278479_0_0_1"/>
<dbReference type="AlphaFoldDB" id="L2GVK8"/>
<accession>L2GVK8</accession>
<organism evidence="1 2">
    <name type="scientific">Vavraia culicis (isolate floridensis)</name>
    <name type="common">Microsporidian parasite</name>
    <dbReference type="NCBI Taxonomy" id="948595"/>
    <lineage>
        <taxon>Eukaryota</taxon>
        <taxon>Fungi</taxon>
        <taxon>Fungi incertae sedis</taxon>
        <taxon>Microsporidia</taxon>
        <taxon>Pleistophoridae</taxon>
        <taxon>Vavraia</taxon>
    </lineage>
</organism>
<dbReference type="EMBL" id="GL877423">
    <property type="protein sequence ID" value="ELA47145.1"/>
    <property type="molecule type" value="Genomic_DNA"/>
</dbReference>
<proteinExistence type="predicted"/>
<keyword evidence="2" id="KW-1185">Reference proteome</keyword>